<feature type="binding site" evidence="5">
    <location>
        <position position="111"/>
    </location>
    <ligand>
        <name>anthranilate</name>
        <dbReference type="ChEBI" id="CHEBI:16567"/>
        <label>1</label>
    </ligand>
</feature>
<sequence>MVERSLAKLMANEDLNRAESETLMGAMMEGKLPPAQVAAVLTALRIKGETVEELAGMAASMRARAQQLTAVPPEAVDTCGTGGDGGKTFNISTAAAIVAAAAGVPVAKHGNRAVSGKSGSADVLEALGVGIQLTLEEAEQTLAETGICFLFAPLFHQAMKQVMPIRKELGFRTCFNLAGPLANPAGVRRQLVGVFDPGLTETLARVLLSLGSERVMVVSGLDGVDEITLTGETQVSEIRDGKVHTYRITPEEVGLKRCHPTELSGGDAVVNARIIREIFQGKPGPRRDVVLANAGAVLTIAGLSGCLQEGIHLARETVDEGRAQAKLEEMAARRGAEVSHVS</sequence>
<proteinExistence type="inferred from homology"/>
<feature type="binding site" evidence="5">
    <location>
        <begin position="108"/>
        <end position="116"/>
    </location>
    <ligand>
        <name>5-phospho-alpha-D-ribose 1-diphosphate</name>
        <dbReference type="ChEBI" id="CHEBI:58017"/>
    </ligand>
</feature>
<keyword evidence="4 5" id="KW-0057">Aromatic amino acid biosynthesis</keyword>
<dbReference type="RefSeq" id="WP_188430453.1">
    <property type="nucleotide sequence ID" value="NZ_BMEX01000003.1"/>
</dbReference>
<accession>A0ABQ1G8A9</accession>
<comment type="catalytic activity">
    <reaction evidence="5">
        <text>N-(5-phospho-beta-D-ribosyl)anthranilate + diphosphate = 5-phospho-alpha-D-ribose 1-diphosphate + anthranilate</text>
        <dbReference type="Rhea" id="RHEA:11768"/>
        <dbReference type="ChEBI" id="CHEBI:16567"/>
        <dbReference type="ChEBI" id="CHEBI:18277"/>
        <dbReference type="ChEBI" id="CHEBI:33019"/>
        <dbReference type="ChEBI" id="CHEBI:58017"/>
        <dbReference type="EC" id="2.4.2.18"/>
    </reaction>
</comment>
<keyword evidence="9" id="KW-1185">Reference proteome</keyword>
<dbReference type="InterPro" id="IPR000312">
    <property type="entry name" value="Glycosyl_Trfase_fam3"/>
</dbReference>
<comment type="pathway">
    <text evidence="5">Amino-acid biosynthesis; L-tryptophan biosynthesis; L-tryptophan from chorismate: step 2/5.</text>
</comment>
<gene>
    <name evidence="5 8" type="primary">trpD</name>
    <name evidence="8" type="ORF">GCM10007416_09580</name>
</gene>
<dbReference type="InterPro" id="IPR035902">
    <property type="entry name" value="Nuc_phospho_transferase"/>
</dbReference>
<comment type="subunit">
    <text evidence="5">Homodimer.</text>
</comment>
<evidence type="ECO:0000256" key="5">
    <source>
        <dbReference type="HAMAP-Rule" id="MF_00211"/>
    </source>
</evidence>
<feature type="binding site" evidence="5">
    <location>
        <position position="92"/>
    </location>
    <ligand>
        <name>Mg(2+)</name>
        <dbReference type="ChEBI" id="CHEBI:18420"/>
        <label>1</label>
    </ligand>
</feature>
<feature type="binding site" evidence="5">
    <location>
        <position position="225"/>
    </location>
    <ligand>
        <name>Mg(2+)</name>
        <dbReference type="ChEBI" id="CHEBI:18420"/>
        <label>2</label>
    </ligand>
</feature>
<feature type="binding site" evidence="5">
    <location>
        <position position="226"/>
    </location>
    <ligand>
        <name>Mg(2+)</name>
        <dbReference type="ChEBI" id="CHEBI:18420"/>
        <label>2</label>
    </ligand>
</feature>
<feature type="binding site" evidence="5">
    <location>
        <position position="226"/>
    </location>
    <ligand>
        <name>Mg(2+)</name>
        <dbReference type="ChEBI" id="CHEBI:18420"/>
        <label>1</label>
    </ligand>
</feature>
<dbReference type="InterPro" id="IPR017459">
    <property type="entry name" value="Glycosyl_Trfase_fam3_N_dom"/>
</dbReference>
<evidence type="ECO:0000256" key="1">
    <source>
        <dbReference type="ARBA" id="ARBA00022676"/>
    </source>
</evidence>
<dbReference type="Gene3D" id="3.40.1030.10">
    <property type="entry name" value="Nucleoside phosphorylase/phosphoribosyltransferase catalytic domain"/>
    <property type="match status" value="1"/>
</dbReference>
<keyword evidence="5" id="KW-0460">Magnesium</keyword>
<evidence type="ECO:0000259" key="6">
    <source>
        <dbReference type="Pfam" id="PF00591"/>
    </source>
</evidence>
<keyword evidence="5" id="KW-0479">Metal-binding</keyword>
<reference evidence="9" key="1">
    <citation type="journal article" date="2019" name="Int. J. Syst. Evol. Microbiol.">
        <title>The Global Catalogue of Microorganisms (GCM) 10K type strain sequencing project: providing services to taxonomists for standard genome sequencing and annotation.</title>
        <authorList>
            <consortium name="The Broad Institute Genomics Platform"/>
            <consortium name="The Broad Institute Genome Sequencing Center for Infectious Disease"/>
            <person name="Wu L."/>
            <person name="Ma J."/>
        </authorList>
    </citation>
    <scope>NUCLEOTIDE SEQUENCE [LARGE SCALE GENOMIC DNA]</scope>
    <source>
        <strain evidence="9">CGMCC 1.12404</strain>
    </source>
</reference>
<dbReference type="NCBIfam" id="TIGR01245">
    <property type="entry name" value="trpD"/>
    <property type="match status" value="1"/>
</dbReference>
<feature type="binding site" evidence="5">
    <location>
        <position position="166"/>
    </location>
    <ligand>
        <name>anthranilate</name>
        <dbReference type="ChEBI" id="CHEBI:16567"/>
        <label>2</label>
    </ligand>
</feature>
<keyword evidence="2 5" id="KW-0808">Transferase</keyword>
<organism evidence="8 9">
    <name type="scientific">Kroppenstedtia guangzhouensis</name>
    <dbReference type="NCBI Taxonomy" id="1274356"/>
    <lineage>
        <taxon>Bacteria</taxon>
        <taxon>Bacillati</taxon>
        <taxon>Bacillota</taxon>
        <taxon>Bacilli</taxon>
        <taxon>Bacillales</taxon>
        <taxon>Thermoactinomycetaceae</taxon>
        <taxon>Kroppenstedtia</taxon>
    </lineage>
</organism>
<dbReference type="Proteomes" id="UP000617979">
    <property type="component" value="Unassembled WGS sequence"/>
</dbReference>
<dbReference type="EMBL" id="BMEX01000003">
    <property type="protein sequence ID" value="GGA38699.1"/>
    <property type="molecule type" value="Genomic_DNA"/>
</dbReference>
<evidence type="ECO:0000256" key="3">
    <source>
        <dbReference type="ARBA" id="ARBA00022822"/>
    </source>
</evidence>
<evidence type="ECO:0000313" key="9">
    <source>
        <dbReference type="Proteomes" id="UP000617979"/>
    </source>
</evidence>
<evidence type="ECO:0000256" key="4">
    <source>
        <dbReference type="ARBA" id="ARBA00023141"/>
    </source>
</evidence>
<dbReference type="SUPFAM" id="SSF52418">
    <property type="entry name" value="Nucleoside phosphorylase/phosphoribosyltransferase catalytic domain"/>
    <property type="match status" value="1"/>
</dbReference>
<dbReference type="PANTHER" id="PTHR43285">
    <property type="entry name" value="ANTHRANILATE PHOSPHORIBOSYLTRANSFERASE"/>
    <property type="match status" value="1"/>
</dbReference>
<comment type="similarity">
    <text evidence="5">Belongs to the anthranilate phosphoribosyltransferase family.</text>
</comment>
<dbReference type="InterPro" id="IPR036320">
    <property type="entry name" value="Glycosyl_Trfase_fam3_N_dom_sf"/>
</dbReference>
<feature type="domain" description="Glycosyl transferase family 3" evidence="6">
    <location>
        <begin position="74"/>
        <end position="323"/>
    </location>
</feature>
<dbReference type="Gene3D" id="1.20.970.10">
    <property type="entry name" value="Transferase, Pyrimidine Nucleoside Phosphorylase, Chain C"/>
    <property type="match status" value="1"/>
</dbReference>
<name>A0ABQ1G8A9_9BACL</name>
<evidence type="ECO:0000256" key="2">
    <source>
        <dbReference type="ARBA" id="ARBA00022679"/>
    </source>
</evidence>
<comment type="cofactor">
    <cofactor evidence="5">
        <name>Mg(2+)</name>
        <dbReference type="ChEBI" id="CHEBI:18420"/>
    </cofactor>
    <text evidence="5">Binds 2 magnesium ions per monomer.</text>
</comment>
<keyword evidence="3 5" id="KW-0822">Tryptophan biosynthesis</keyword>
<dbReference type="InterPro" id="IPR005940">
    <property type="entry name" value="Anthranilate_Pribosyl_Tfrase"/>
</dbReference>
<feature type="binding site" evidence="5">
    <location>
        <position position="80"/>
    </location>
    <ligand>
        <name>5-phospho-alpha-D-ribose 1-diphosphate</name>
        <dbReference type="ChEBI" id="CHEBI:58017"/>
    </ligand>
</feature>
<dbReference type="Pfam" id="PF00591">
    <property type="entry name" value="Glycos_transf_3"/>
    <property type="match status" value="1"/>
</dbReference>
<dbReference type="EC" id="2.4.2.18" evidence="5"/>
<feature type="binding site" evidence="5">
    <location>
        <position position="80"/>
    </location>
    <ligand>
        <name>anthranilate</name>
        <dbReference type="ChEBI" id="CHEBI:16567"/>
        <label>1</label>
    </ligand>
</feature>
<protein>
    <recommendedName>
        <fullName evidence="5">Anthranilate phosphoribosyltransferase</fullName>
        <ecNumber evidence="5">2.4.2.18</ecNumber>
    </recommendedName>
</protein>
<dbReference type="GO" id="GO:0016757">
    <property type="term" value="F:glycosyltransferase activity"/>
    <property type="evidence" value="ECO:0007669"/>
    <property type="project" value="UniProtKB-KW"/>
</dbReference>
<dbReference type="Pfam" id="PF02885">
    <property type="entry name" value="Glycos_trans_3N"/>
    <property type="match status" value="1"/>
</dbReference>
<evidence type="ECO:0000259" key="7">
    <source>
        <dbReference type="Pfam" id="PF02885"/>
    </source>
</evidence>
<comment type="caution">
    <text evidence="8">The sequence shown here is derived from an EMBL/GenBank/DDBJ whole genome shotgun (WGS) entry which is preliminary data.</text>
</comment>
<feature type="binding site" evidence="5">
    <location>
        <position position="88"/>
    </location>
    <ligand>
        <name>5-phospho-alpha-D-ribose 1-diphosphate</name>
        <dbReference type="ChEBI" id="CHEBI:58017"/>
    </ligand>
</feature>
<dbReference type="SUPFAM" id="SSF47648">
    <property type="entry name" value="Nucleoside phosphorylase/phosphoribosyltransferase N-terminal domain"/>
    <property type="match status" value="1"/>
</dbReference>
<comment type="function">
    <text evidence="5">Catalyzes the transfer of the phosphoribosyl group of 5-phosphorylribose-1-pyrophosphate (PRPP) to anthranilate to yield N-(5'-phosphoribosyl)-anthranilate (PRA).</text>
</comment>
<keyword evidence="5" id="KW-0028">Amino-acid biosynthesis</keyword>
<comment type="caution">
    <text evidence="5">Lacks conserved residue(s) required for the propagation of feature annotation.</text>
</comment>
<feature type="binding site" evidence="5">
    <location>
        <position position="120"/>
    </location>
    <ligand>
        <name>5-phospho-alpha-D-ribose 1-diphosphate</name>
        <dbReference type="ChEBI" id="CHEBI:58017"/>
    </ligand>
</feature>
<feature type="binding site" evidence="5">
    <location>
        <begin position="90"/>
        <end position="93"/>
    </location>
    <ligand>
        <name>5-phospho-alpha-D-ribose 1-diphosphate</name>
        <dbReference type="ChEBI" id="CHEBI:58017"/>
    </ligand>
</feature>
<feature type="binding site" evidence="5">
    <location>
        <begin position="83"/>
        <end position="84"/>
    </location>
    <ligand>
        <name>5-phospho-alpha-D-ribose 1-diphosphate</name>
        <dbReference type="ChEBI" id="CHEBI:58017"/>
    </ligand>
</feature>
<evidence type="ECO:0000313" key="8">
    <source>
        <dbReference type="EMBL" id="GGA38699.1"/>
    </source>
</evidence>
<keyword evidence="1 5" id="KW-0328">Glycosyltransferase</keyword>
<dbReference type="HAMAP" id="MF_00211">
    <property type="entry name" value="TrpD"/>
    <property type="match status" value="1"/>
</dbReference>
<dbReference type="PANTHER" id="PTHR43285:SF2">
    <property type="entry name" value="ANTHRANILATE PHOSPHORIBOSYLTRANSFERASE"/>
    <property type="match status" value="1"/>
</dbReference>
<feature type="domain" description="Glycosyl transferase family 3 N-terminal" evidence="7">
    <location>
        <begin position="6"/>
        <end position="65"/>
    </location>
</feature>